<dbReference type="AlphaFoldDB" id="A0A0F9JTA7"/>
<reference evidence="1" key="1">
    <citation type="journal article" date="2015" name="Nature">
        <title>Complex archaea that bridge the gap between prokaryotes and eukaryotes.</title>
        <authorList>
            <person name="Spang A."/>
            <person name="Saw J.H."/>
            <person name="Jorgensen S.L."/>
            <person name="Zaremba-Niedzwiedzka K."/>
            <person name="Martijn J."/>
            <person name="Lind A.E."/>
            <person name="van Eijk R."/>
            <person name="Schleper C."/>
            <person name="Guy L."/>
            <person name="Ettema T.J."/>
        </authorList>
    </citation>
    <scope>NUCLEOTIDE SEQUENCE</scope>
</reference>
<evidence type="ECO:0000313" key="1">
    <source>
        <dbReference type="EMBL" id="KKM73059.1"/>
    </source>
</evidence>
<sequence length="91" mass="10665">MWASKGQFFKGIMTDKKPGKKNICITCYNQHGCLTKDPLCLLLKREEAERSLLGKELMERRGLLRECQECPHFRLCWTEEVYKKRLGLTEG</sequence>
<organism evidence="1">
    <name type="scientific">marine sediment metagenome</name>
    <dbReference type="NCBI Taxonomy" id="412755"/>
    <lineage>
        <taxon>unclassified sequences</taxon>
        <taxon>metagenomes</taxon>
        <taxon>ecological metagenomes</taxon>
    </lineage>
</organism>
<proteinExistence type="predicted"/>
<name>A0A0F9JTA7_9ZZZZ</name>
<gene>
    <name evidence="1" type="ORF">LCGC14_1414240</name>
</gene>
<accession>A0A0F9JTA7</accession>
<protein>
    <submittedName>
        <fullName evidence="1">Uncharacterized protein</fullName>
    </submittedName>
</protein>
<comment type="caution">
    <text evidence="1">The sequence shown here is derived from an EMBL/GenBank/DDBJ whole genome shotgun (WGS) entry which is preliminary data.</text>
</comment>
<dbReference type="EMBL" id="LAZR01009367">
    <property type="protein sequence ID" value="KKM73059.1"/>
    <property type="molecule type" value="Genomic_DNA"/>
</dbReference>